<keyword evidence="3" id="KW-1185">Reference proteome</keyword>
<accession>A0A4Z1JAQ8</accession>
<dbReference type="STRING" id="278938.A0A4Z1JAQ8"/>
<feature type="transmembrane region" description="Helical" evidence="1">
    <location>
        <begin position="20"/>
        <end position="41"/>
    </location>
</feature>
<sequence>MSVTDTSIRALRLLPVLTSTAVLMFAVDEHIFLGTWMAPTFRERANVHLPSWFQLWGRRGRWVILLGYPGTYVLGMLNLLVARPRLKVAGAEKWYAMGLLFSVAHIAIFGKRARKLLADIKGNVPRGNSTRSMGAWLRMHTIRTFMTDVPALVFFVVGALKALESSREDPVLTFWLKWFGADIVE</sequence>
<dbReference type="Proteomes" id="UP000297229">
    <property type="component" value="Unassembled WGS sequence"/>
</dbReference>
<reference evidence="2 3" key="1">
    <citation type="submission" date="2017-12" db="EMBL/GenBank/DDBJ databases">
        <title>Comparative genomics of Botrytis spp.</title>
        <authorList>
            <person name="Valero-Jimenez C.A."/>
            <person name="Tapia P."/>
            <person name="Veloso J."/>
            <person name="Silva-Moreno E."/>
            <person name="Staats M."/>
            <person name="Valdes J.H."/>
            <person name="Van Kan J.A.L."/>
        </authorList>
    </citation>
    <scope>NUCLEOTIDE SEQUENCE [LARGE SCALE GENOMIC DNA]</scope>
    <source>
        <strain evidence="2 3">Be9601</strain>
    </source>
</reference>
<feature type="transmembrane region" description="Helical" evidence="1">
    <location>
        <begin position="94"/>
        <end position="110"/>
    </location>
</feature>
<protein>
    <recommendedName>
        <fullName evidence="4">Ferric oxidoreductase domain-containing protein</fullName>
    </recommendedName>
</protein>
<keyword evidence="1" id="KW-1133">Transmembrane helix</keyword>
<keyword evidence="1" id="KW-0812">Transmembrane</keyword>
<name>A0A4Z1JAQ8_9HELO</name>
<evidence type="ECO:0000313" key="2">
    <source>
        <dbReference type="EMBL" id="TGO70749.1"/>
    </source>
</evidence>
<evidence type="ECO:0008006" key="4">
    <source>
        <dbReference type="Google" id="ProtNLM"/>
    </source>
</evidence>
<gene>
    <name evidence="2" type="ORF">BELL_0673g00040</name>
</gene>
<keyword evidence="1" id="KW-0472">Membrane</keyword>
<evidence type="ECO:0000256" key="1">
    <source>
        <dbReference type="SAM" id="Phobius"/>
    </source>
</evidence>
<dbReference type="EMBL" id="PQXM01000671">
    <property type="protein sequence ID" value="TGO70749.1"/>
    <property type="molecule type" value="Genomic_DNA"/>
</dbReference>
<feature type="transmembrane region" description="Helical" evidence="1">
    <location>
        <begin position="62"/>
        <end position="82"/>
    </location>
</feature>
<evidence type="ECO:0000313" key="3">
    <source>
        <dbReference type="Proteomes" id="UP000297229"/>
    </source>
</evidence>
<comment type="caution">
    <text evidence="2">The sequence shown here is derived from an EMBL/GenBank/DDBJ whole genome shotgun (WGS) entry which is preliminary data.</text>
</comment>
<dbReference type="AlphaFoldDB" id="A0A4Z1JAQ8"/>
<organism evidence="2 3">
    <name type="scientific">Botrytis elliptica</name>
    <dbReference type="NCBI Taxonomy" id="278938"/>
    <lineage>
        <taxon>Eukaryota</taxon>
        <taxon>Fungi</taxon>
        <taxon>Dikarya</taxon>
        <taxon>Ascomycota</taxon>
        <taxon>Pezizomycotina</taxon>
        <taxon>Leotiomycetes</taxon>
        <taxon>Helotiales</taxon>
        <taxon>Sclerotiniaceae</taxon>
        <taxon>Botrytis</taxon>
    </lineage>
</organism>
<proteinExistence type="predicted"/>